<protein>
    <submittedName>
        <fullName evidence="1">Uncharacterized protein</fullName>
    </submittedName>
</protein>
<gene>
    <name evidence="1" type="ORF">J4D97_21325</name>
</gene>
<reference evidence="1 2" key="1">
    <citation type="submission" date="2021-03" db="EMBL/GenBank/DDBJ databases">
        <authorList>
            <person name="Kim M.K."/>
        </authorList>
    </citation>
    <scope>NUCLEOTIDE SEQUENCE [LARGE SCALE GENOMIC DNA]</scope>
    <source>
        <strain evidence="1 2">BT507</strain>
    </source>
</reference>
<evidence type="ECO:0000313" key="2">
    <source>
        <dbReference type="Proteomes" id="UP000670527"/>
    </source>
</evidence>
<dbReference type="EMBL" id="JAGETX010000027">
    <property type="protein sequence ID" value="MBO3273205.1"/>
    <property type="molecule type" value="Genomic_DNA"/>
</dbReference>
<proteinExistence type="predicted"/>
<comment type="caution">
    <text evidence="1">The sequence shown here is derived from an EMBL/GenBank/DDBJ whole genome shotgun (WGS) entry which is preliminary data.</text>
</comment>
<evidence type="ECO:0000313" key="1">
    <source>
        <dbReference type="EMBL" id="MBO3273205.1"/>
    </source>
</evidence>
<sequence length="150" mass="16051">MKISEQSAQQPPEYAPLSVAEPSEDEQYRQHVASLFTAPFLTGDALLENLSKYWPGDAHENLIALVAAGYVEVAPTGRYRLPLPTWAPRVPAQDDSTTLSVLPPVVASPVQPAPAVRLSVPTQPSTVPTPVLPTAPKFKPLRLAVPGRAA</sequence>
<keyword evidence="2" id="KW-1185">Reference proteome</keyword>
<name>A0ABS3THT1_9BACT</name>
<accession>A0ABS3THT1</accession>
<organism evidence="1 2">
    <name type="scientific">Hymenobacter defluvii</name>
    <dbReference type="NCBI Taxonomy" id="2054411"/>
    <lineage>
        <taxon>Bacteria</taxon>
        <taxon>Pseudomonadati</taxon>
        <taxon>Bacteroidota</taxon>
        <taxon>Cytophagia</taxon>
        <taxon>Cytophagales</taxon>
        <taxon>Hymenobacteraceae</taxon>
        <taxon>Hymenobacter</taxon>
    </lineage>
</organism>
<dbReference type="Proteomes" id="UP000670527">
    <property type="component" value="Unassembled WGS sequence"/>
</dbReference>
<dbReference type="RefSeq" id="WP_208309348.1">
    <property type="nucleotide sequence ID" value="NZ_JAGETX010000027.1"/>
</dbReference>